<evidence type="ECO:0000313" key="6">
    <source>
        <dbReference type="Proteomes" id="UP000239720"/>
    </source>
</evidence>
<dbReference type="OrthoDB" id="9808332at2"/>
<gene>
    <name evidence="5" type="ORF">B9R14_15010</name>
</gene>
<dbReference type="PANTHER" id="PTHR30061">
    <property type="entry name" value="MALTOSE-BINDING PERIPLASMIC PROTEIN"/>
    <property type="match status" value="1"/>
</dbReference>
<accession>A0A2S8RDS3</accession>
<keyword evidence="3 4" id="KW-0732">Signal</keyword>
<proteinExistence type="inferred from homology"/>
<comment type="caution">
    <text evidence="5">The sequence shown here is derived from an EMBL/GenBank/DDBJ whole genome shotgun (WGS) entry which is preliminary data.</text>
</comment>
<dbReference type="AlphaFoldDB" id="A0A2S8RDS3"/>
<comment type="similarity">
    <text evidence="1">Belongs to the bacterial solute-binding protein 1 family.</text>
</comment>
<dbReference type="GO" id="GO:0015768">
    <property type="term" value="P:maltose transport"/>
    <property type="evidence" value="ECO:0007669"/>
    <property type="project" value="TreeGrafter"/>
</dbReference>
<evidence type="ECO:0000256" key="1">
    <source>
        <dbReference type="ARBA" id="ARBA00008520"/>
    </source>
</evidence>
<dbReference type="SUPFAM" id="SSF53850">
    <property type="entry name" value="Periplasmic binding protein-like II"/>
    <property type="match status" value="1"/>
</dbReference>
<dbReference type="InterPro" id="IPR006059">
    <property type="entry name" value="SBP"/>
</dbReference>
<dbReference type="EMBL" id="NEMB01000003">
    <property type="protein sequence ID" value="PQQ67939.1"/>
    <property type="molecule type" value="Genomic_DNA"/>
</dbReference>
<dbReference type="Gene3D" id="3.40.190.10">
    <property type="entry name" value="Periplasmic binding protein-like II"/>
    <property type="match status" value="2"/>
</dbReference>
<feature type="signal peptide" evidence="4">
    <location>
        <begin position="1"/>
        <end position="22"/>
    </location>
</feature>
<evidence type="ECO:0000313" key="5">
    <source>
        <dbReference type="EMBL" id="PQQ67939.1"/>
    </source>
</evidence>
<dbReference type="Proteomes" id="UP000239720">
    <property type="component" value="Unassembled WGS sequence"/>
</dbReference>
<evidence type="ECO:0000256" key="2">
    <source>
        <dbReference type="ARBA" id="ARBA00022448"/>
    </source>
</evidence>
<evidence type="ECO:0008006" key="7">
    <source>
        <dbReference type="Google" id="ProtNLM"/>
    </source>
</evidence>
<organism evidence="5 6">
    <name type="scientific">Acetivibrio saccincola</name>
    <dbReference type="NCBI Taxonomy" id="1677857"/>
    <lineage>
        <taxon>Bacteria</taxon>
        <taxon>Bacillati</taxon>
        <taxon>Bacillota</taxon>
        <taxon>Clostridia</taxon>
        <taxon>Eubacteriales</taxon>
        <taxon>Oscillospiraceae</taxon>
        <taxon>Acetivibrio</taxon>
    </lineage>
</organism>
<evidence type="ECO:0000256" key="3">
    <source>
        <dbReference type="ARBA" id="ARBA00022729"/>
    </source>
</evidence>
<dbReference type="Pfam" id="PF01547">
    <property type="entry name" value="SBP_bac_1"/>
    <property type="match status" value="1"/>
</dbReference>
<dbReference type="GO" id="GO:0055052">
    <property type="term" value="C:ATP-binding cassette (ABC) transporter complex, substrate-binding subunit-containing"/>
    <property type="evidence" value="ECO:0007669"/>
    <property type="project" value="TreeGrafter"/>
</dbReference>
<feature type="chain" id="PRO_5015703253" description="Multiple sugar transport system substrate-binding protein" evidence="4">
    <location>
        <begin position="23"/>
        <end position="471"/>
    </location>
</feature>
<dbReference type="PANTHER" id="PTHR30061:SF50">
    <property type="entry name" value="MALTOSE_MALTODEXTRIN-BINDING PERIPLASMIC PROTEIN"/>
    <property type="match status" value="1"/>
</dbReference>
<reference evidence="5 6" key="1">
    <citation type="journal article" date="2018" name="Syst. Appl. Microbiol.">
        <title>Characterization and high-quality draft genome sequence of Herbivorax saccincola A7, an anaerobic, alkaliphilic, thermophilic, cellulolytic, and xylanolytic bacterium.</title>
        <authorList>
            <person name="Aikawa S."/>
            <person name="Baramee S."/>
            <person name="Sermsathanaswadi J."/>
            <person name="Thianheng P."/>
            <person name="Tachaapaikoon C."/>
            <person name="Shikata A."/>
            <person name="Waeonukul R."/>
            <person name="Pason P."/>
            <person name="Ratanakhanokchai K."/>
            <person name="Kosugi A."/>
        </authorList>
    </citation>
    <scope>NUCLEOTIDE SEQUENCE [LARGE SCALE GENOMIC DNA]</scope>
    <source>
        <strain evidence="5 6">A7</strain>
    </source>
</reference>
<dbReference type="GO" id="GO:0042956">
    <property type="term" value="P:maltodextrin transmembrane transport"/>
    <property type="evidence" value="ECO:0007669"/>
    <property type="project" value="TreeGrafter"/>
</dbReference>
<evidence type="ECO:0000256" key="4">
    <source>
        <dbReference type="SAM" id="SignalP"/>
    </source>
</evidence>
<dbReference type="GO" id="GO:1901982">
    <property type="term" value="F:maltose binding"/>
    <property type="evidence" value="ECO:0007669"/>
    <property type="project" value="TreeGrafter"/>
</dbReference>
<keyword evidence="2" id="KW-0813">Transport</keyword>
<dbReference type="RefSeq" id="WP_105368530.1">
    <property type="nucleotide sequence ID" value="NZ_JAAYER010000075.1"/>
</dbReference>
<name>A0A2S8RDS3_9FIRM</name>
<protein>
    <recommendedName>
        <fullName evidence="7">Multiple sugar transport system substrate-binding protein</fullName>
    </recommendedName>
</protein>
<sequence>MLKRIVLFLISILLIFNFTACSSDIVNENNENDEEDSLEIEKDASLEVWIMKNSKNSQKDFMNLIKPFLRKNPHIKVNTTVIEWNQALLKITDAAKNDKMPDVVQLDMEWVAAISSLDVLADVSGVINTGDFVKASLDVTNIKGEEKITAVPWFLDTKVLFYRKDACEMAEVDASRDFSTWNTFKESLKKLNKLEIGDEEIAALGAFGGKDLNPVDDFSWWIYSAGGNFLNPDGTKSAFNSPKVLEGIKFYSELALEGLIDRESLEKTYEEVEDMFIEGKYAAAFLALSAVNKLESLVEKESDEEETEEDSLTDNIGVAMVPAGPEGRVSFLGGSFLAVSKSSENLDDAKELIKFLASEDAQIDYAKVTGKLPALKKACENPFIKDHPMRGVFKEQLEYGRAYPAIPLWGPVKVCLNDAIKKIWDNVLNNNEDAYSFSHTEIIAEDTEKLINMVLGHEEEIEEPEEESKEE</sequence>